<dbReference type="Gene3D" id="2.30.30.190">
    <property type="entry name" value="CAP Gly-rich-like domain"/>
    <property type="match status" value="1"/>
</dbReference>
<dbReference type="Pfam" id="PF01302">
    <property type="entry name" value="CAP_GLY"/>
    <property type="match status" value="1"/>
</dbReference>
<dbReference type="SMART" id="SM01052">
    <property type="entry name" value="CAP_GLY"/>
    <property type="match status" value="1"/>
</dbReference>
<keyword evidence="7" id="KW-1185">Reference proteome</keyword>
<evidence type="ECO:0000313" key="7">
    <source>
        <dbReference type="Proteomes" id="UP000694402"/>
    </source>
</evidence>
<dbReference type="GO" id="GO:0035371">
    <property type="term" value="C:microtubule plus-end"/>
    <property type="evidence" value="ECO:0007669"/>
    <property type="project" value="TreeGrafter"/>
</dbReference>
<keyword evidence="2" id="KW-0963">Cytoplasm</keyword>
<dbReference type="GO" id="GO:0007023">
    <property type="term" value="P:post-chaperonin tubulin folding pathway"/>
    <property type="evidence" value="ECO:0007669"/>
    <property type="project" value="InterPro"/>
</dbReference>
<keyword evidence="3" id="KW-0143">Chaperone</keyword>
<organism evidence="6 7">
    <name type="scientific">Oncorhynchus tshawytscha</name>
    <name type="common">Chinook salmon</name>
    <name type="synonym">Salmo tshawytscha</name>
    <dbReference type="NCBI Taxonomy" id="74940"/>
    <lineage>
        <taxon>Eukaryota</taxon>
        <taxon>Metazoa</taxon>
        <taxon>Chordata</taxon>
        <taxon>Craniata</taxon>
        <taxon>Vertebrata</taxon>
        <taxon>Euteleostomi</taxon>
        <taxon>Actinopterygii</taxon>
        <taxon>Neopterygii</taxon>
        <taxon>Teleostei</taxon>
        <taxon>Protacanthopterygii</taxon>
        <taxon>Salmoniformes</taxon>
        <taxon>Salmonidae</taxon>
        <taxon>Salmoninae</taxon>
        <taxon>Oncorhynchus</taxon>
    </lineage>
</organism>
<dbReference type="Pfam" id="PF14560">
    <property type="entry name" value="Ubiquitin_2"/>
    <property type="match status" value="1"/>
</dbReference>
<dbReference type="PANTHER" id="PTHR18916:SF85">
    <property type="entry name" value="TUBULIN-FOLDING COFACTOR B"/>
    <property type="match status" value="1"/>
</dbReference>
<evidence type="ECO:0000256" key="1">
    <source>
        <dbReference type="ARBA" id="ARBA00004496"/>
    </source>
</evidence>
<dbReference type="GO" id="GO:0043014">
    <property type="term" value="F:alpha-tubulin binding"/>
    <property type="evidence" value="ECO:0007669"/>
    <property type="project" value="InterPro"/>
</dbReference>
<dbReference type="InterPro" id="IPR029071">
    <property type="entry name" value="Ubiquitin-like_domsf"/>
</dbReference>
<dbReference type="CDD" id="cd01789">
    <property type="entry name" value="Ubl_TBCB"/>
    <property type="match status" value="1"/>
</dbReference>
<dbReference type="AlphaFoldDB" id="A0A8C8GBJ2"/>
<dbReference type="GO" id="GO:0007021">
    <property type="term" value="P:tubulin complex assembly"/>
    <property type="evidence" value="ECO:0007669"/>
    <property type="project" value="InterPro"/>
</dbReference>
<dbReference type="PROSITE" id="PS50245">
    <property type="entry name" value="CAP_GLY_2"/>
    <property type="match status" value="1"/>
</dbReference>
<dbReference type="GO" id="GO:0005634">
    <property type="term" value="C:nucleus"/>
    <property type="evidence" value="ECO:0007669"/>
    <property type="project" value="TreeGrafter"/>
</dbReference>
<dbReference type="GO" id="GO:0005938">
    <property type="term" value="C:cell cortex"/>
    <property type="evidence" value="ECO:0007669"/>
    <property type="project" value="TreeGrafter"/>
</dbReference>
<dbReference type="InterPro" id="IPR036859">
    <property type="entry name" value="CAP-Gly_dom_sf"/>
</dbReference>
<evidence type="ECO:0000256" key="2">
    <source>
        <dbReference type="ARBA" id="ARBA00022490"/>
    </source>
</evidence>
<dbReference type="GeneTree" id="ENSGT01010000224936"/>
<reference evidence="6" key="1">
    <citation type="submission" date="2025-08" db="UniProtKB">
        <authorList>
            <consortium name="Ensembl"/>
        </authorList>
    </citation>
    <scope>IDENTIFICATION</scope>
</reference>
<proteinExistence type="inferred from homology"/>
<protein>
    <recommendedName>
        <fullName evidence="5">CAP-Gly domain-containing protein</fullName>
    </recommendedName>
</protein>
<sequence>MDNGGNKRYNRGNTIAKFKGKLEMVVGTPASSMELQLFFTTTDKFMQKLDDNQALLGSYPVHDDCKMNVSWLGIIFKRYEYLRHSFQQLIFCLAGIVDFKPGHWVGVKYNEPLGKHDGQVREKGYFERENKYVAFVRPRTKTVGHFPEEDFHLDEM</sequence>
<evidence type="ECO:0000256" key="4">
    <source>
        <dbReference type="ARBA" id="ARBA00025779"/>
    </source>
</evidence>
<dbReference type="SUPFAM" id="SSF54236">
    <property type="entry name" value="Ubiquitin-like"/>
    <property type="match status" value="1"/>
</dbReference>
<accession>A0A8C8GBJ2</accession>
<dbReference type="Proteomes" id="UP000694402">
    <property type="component" value="Unassembled WGS sequence"/>
</dbReference>
<dbReference type="PANTHER" id="PTHR18916">
    <property type="entry name" value="DYNACTIN 1-RELATED MICROTUBULE-BINDING"/>
    <property type="match status" value="1"/>
</dbReference>
<dbReference type="Gene3D" id="3.10.20.90">
    <property type="entry name" value="Phosphatidylinositol 3-kinase Catalytic Subunit, Chain A, domain 1"/>
    <property type="match status" value="1"/>
</dbReference>
<dbReference type="GO" id="GO:0031122">
    <property type="term" value="P:cytoplasmic microtubule organization"/>
    <property type="evidence" value="ECO:0007669"/>
    <property type="project" value="TreeGrafter"/>
</dbReference>
<dbReference type="Ensembl" id="ENSOTST00005050840.2">
    <property type="protein sequence ID" value="ENSOTSP00005046769.1"/>
    <property type="gene ID" value="ENSOTSG00005022660.2"/>
</dbReference>
<comment type="similarity">
    <text evidence="4">Belongs to the TBCB family.</text>
</comment>
<evidence type="ECO:0000259" key="5">
    <source>
        <dbReference type="PROSITE" id="PS50245"/>
    </source>
</evidence>
<evidence type="ECO:0000313" key="6">
    <source>
        <dbReference type="Ensembl" id="ENSOTSP00005046769.1"/>
    </source>
</evidence>
<evidence type="ECO:0000256" key="3">
    <source>
        <dbReference type="ARBA" id="ARBA00023186"/>
    </source>
</evidence>
<comment type="subcellular location">
    <subcellularLocation>
        <location evidence="1">Cytoplasm</location>
    </subcellularLocation>
</comment>
<dbReference type="InterPro" id="IPR045172">
    <property type="entry name" value="TBCB_Ubl"/>
</dbReference>
<reference evidence="6" key="2">
    <citation type="submission" date="2025-09" db="UniProtKB">
        <authorList>
            <consortium name="Ensembl"/>
        </authorList>
    </citation>
    <scope>IDENTIFICATION</scope>
</reference>
<dbReference type="GO" id="GO:0051010">
    <property type="term" value="F:microtubule plus-end binding"/>
    <property type="evidence" value="ECO:0007669"/>
    <property type="project" value="TreeGrafter"/>
</dbReference>
<feature type="domain" description="CAP-Gly" evidence="5">
    <location>
        <begin position="95"/>
        <end position="137"/>
    </location>
</feature>
<dbReference type="InterPro" id="IPR000938">
    <property type="entry name" value="CAP-Gly_domain"/>
</dbReference>
<dbReference type="SUPFAM" id="SSF74924">
    <property type="entry name" value="Cap-Gly domain"/>
    <property type="match status" value="1"/>
</dbReference>
<name>A0A8C8GBJ2_ONCTS</name>
<dbReference type="InterPro" id="IPR000626">
    <property type="entry name" value="Ubiquitin-like_dom"/>
</dbReference>